<dbReference type="RefSeq" id="WP_057825930.1">
    <property type="nucleotide sequence ID" value="NZ_AZEA01000017.1"/>
</dbReference>
<gene>
    <name evidence="1" type="ORF">FD17_GL000850</name>
</gene>
<dbReference type="Gene3D" id="1.10.357.10">
    <property type="entry name" value="Tetracycline Repressor, domain 2"/>
    <property type="match status" value="1"/>
</dbReference>
<name>A0A0R1L3I6_9LACO</name>
<dbReference type="AlphaFoldDB" id="A0A0R1L3I6"/>
<dbReference type="OrthoDB" id="9810250at2"/>
<proteinExistence type="predicted"/>
<reference evidence="1 2" key="1">
    <citation type="journal article" date="2015" name="Genome Announc.">
        <title>Expanding the biotechnology potential of lactobacilli through comparative genomics of 213 strains and associated genera.</title>
        <authorList>
            <person name="Sun Z."/>
            <person name="Harris H.M."/>
            <person name="McCann A."/>
            <person name="Guo C."/>
            <person name="Argimon S."/>
            <person name="Zhang W."/>
            <person name="Yang X."/>
            <person name="Jeffery I.B."/>
            <person name="Cooney J.C."/>
            <person name="Kagawa T.F."/>
            <person name="Liu W."/>
            <person name="Song Y."/>
            <person name="Salvetti E."/>
            <person name="Wrobel A."/>
            <person name="Rasinkangas P."/>
            <person name="Parkhill J."/>
            <person name="Rea M.C."/>
            <person name="O'Sullivan O."/>
            <person name="Ritari J."/>
            <person name="Douillard F.P."/>
            <person name="Paul Ross R."/>
            <person name="Yang R."/>
            <person name="Briner A.E."/>
            <person name="Felis G.E."/>
            <person name="de Vos W.M."/>
            <person name="Barrangou R."/>
            <person name="Klaenhammer T.R."/>
            <person name="Caufield P.W."/>
            <person name="Cui Y."/>
            <person name="Zhang H."/>
            <person name="O'Toole P.W."/>
        </authorList>
    </citation>
    <scope>NUCLEOTIDE SEQUENCE [LARGE SCALE GENOMIC DNA]</scope>
    <source>
        <strain evidence="1 2">DSM 19904</strain>
    </source>
</reference>
<organism evidence="1 2">
    <name type="scientific">Lentilactobacillus sunkii DSM 19904</name>
    <dbReference type="NCBI Taxonomy" id="1423808"/>
    <lineage>
        <taxon>Bacteria</taxon>
        <taxon>Bacillati</taxon>
        <taxon>Bacillota</taxon>
        <taxon>Bacilli</taxon>
        <taxon>Lactobacillales</taxon>
        <taxon>Lactobacillaceae</taxon>
        <taxon>Lentilactobacillus</taxon>
    </lineage>
</organism>
<protein>
    <recommendedName>
        <fullName evidence="3">HTH tetR-type domain-containing protein</fullName>
    </recommendedName>
</protein>
<dbReference type="SUPFAM" id="SSF46689">
    <property type="entry name" value="Homeodomain-like"/>
    <property type="match status" value="1"/>
</dbReference>
<dbReference type="InterPro" id="IPR009057">
    <property type="entry name" value="Homeodomain-like_sf"/>
</dbReference>
<evidence type="ECO:0008006" key="3">
    <source>
        <dbReference type="Google" id="ProtNLM"/>
    </source>
</evidence>
<evidence type="ECO:0000313" key="1">
    <source>
        <dbReference type="EMBL" id="KRK87636.1"/>
    </source>
</evidence>
<dbReference type="Proteomes" id="UP000051581">
    <property type="component" value="Unassembled WGS sequence"/>
</dbReference>
<dbReference type="PATRIC" id="fig|1423808.3.peg.854"/>
<keyword evidence="2" id="KW-1185">Reference proteome</keyword>
<evidence type="ECO:0000313" key="2">
    <source>
        <dbReference type="Proteomes" id="UP000051581"/>
    </source>
</evidence>
<comment type="caution">
    <text evidence="1">The sequence shown here is derived from an EMBL/GenBank/DDBJ whole genome shotgun (WGS) entry which is preliminary data.</text>
</comment>
<sequence length="232" mass="26922">MFQNITMKQSIYHAFIEVMETKIDTKQPEIRISNGREMLKLVNVTEITKAAHINRRTFYTYFHDIYDLFDQLEDNYVSGMNQYFQGWEDAPDPMESIVHSVGEVIDYMSENRRGIKLVSTIDTVVFPSMIQVNVKKAISATGALFNQSSLGKDATQDQEWDLNYTIIFLASGFGWASYEWLLNPDVFPKEKLKELISSTFVGAYKLMQSDELINSEHLQAIFNRQQVESNWR</sequence>
<accession>A0A0R1L3I6</accession>
<dbReference type="EMBL" id="AZEA01000017">
    <property type="protein sequence ID" value="KRK87636.1"/>
    <property type="molecule type" value="Genomic_DNA"/>
</dbReference>